<evidence type="ECO:0000256" key="3">
    <source>
        <dbReference type="ARBA" id="ARBA00022679"/>
    </source>
</evidence>
<evidence type="ECO:0000256" key="2">
    <source>
        <dbReference type="ARBA" id="ARBA00022676"/>
    </source>
</evidence>
<evidence type="ECO:0000256" key="1">
    <source>
        <dbReference type="ARBA" id="ARBA00006739"/>
    </source>
</evidence>
<evidence type="ECO:0000259" key="4">
    <source>
        <dbReference type="Pfam" id="PF00535"/>
    </source>
</evidence>
<dbReference type="OrthoDB" id="9810303at2"/>
<dbReference type="Proteomes" id="UP000327039">
    <property type="component" value="Unassembled WGS sequence"/>
</dbReference>
<dbReference type="PANTHER" id="PTHR43398:SF1">
    <property type="entry name" value="DOLICHOL-PHOSPHATE MANNOSYLTRANSFERASE SUBUNIT 1"/>
    <property type="match status" value="1"/>
</dbReference>
<dbReference type="EMBL" id="VYRZ01000003">
    <property type="protein sequence ID" value="KAA9085323.1"/>
    <property type="molecule type" value="Genomic_DNA"/>
</dbReference>
<feature type="domain" description="Glycosyltransferase 2-like" evidence="4">
    <location>
        <begin position="12"/>
        <end position="174"/>
    </location>
</feature>
<dbReference type="GO" id="GO:0009247">
    <property type="term" value="P:glycolipid biosynthetic process"/>
    <property type="evidence" value="ECO:0007669"/>
    <property type="project" value="TreeGrafter"/>
</dbReference>
<gene>
    <name evidence="5" type="ORF">F6B42_12690</name>
</gene>
<evidence type="ECO:0000313" key="6">
    <source>
        <dbReference type="Proteomes" id="UP000327039"/>
    </source>
</evidence>
<evidence type="ECO:0000313" key="5">
    <source>
        <dbReference type="EMBL" id="KAA9085323.1"/>
    </source>
</evidence>
<dbReference type="InterPro" id="IPR039528">
    <property type="entry name" value="DPM1-like"/>
</dbReference>
<dbReference type="AlphaFoldDB" id="A0A5J5INX0"/>
<dbReference type="Gene3D" id="3.90.550.10">
    <property type="entry name" value="Spore Coat Polysaccharide Biosynthesis Protein SpsA, Chain A"/>
    <property type="match status" value="1"/>
</dbReference>
<sequence length="265" mass="29359">MEIAEMNVALTIVPTYNEIENIEGIVDRVLAVGLSDVLIVDDSSPDGTGELADRLASQHAGVHVLHRTSKDGLGRAYLDGFAWGRARGFDVLIEMDADGSHQPESLPTMLDELRTADIVLGSRWVPGGRVVNWPLHRKVLSIGGNVYARLALGIDIRDATGGFRAYRTTALETIGLDGVESHGYCFQLDLLWRGLERGLHVVEVPITFVEREHGESKMSSDIVRESLWKVTVWGVRRRLTAVRELVVNHRRLPSVRANTRRLAPS</sequence>
<dbReference type="InterPro" id="IPR001173">
    <property type="entry name" value="Glyco_trans_2-like"/>
</dbReference>
<dbReference type="Pfam" id="PF00535">
    <property type="entry name" value="Glycos_transf_2"/>
    <property type="match status" value="1"/>
</dbReference>
<dbReference type="PANTHER" id="PTHR43398">
    <property type="entry name" value="DOLICHOL-PHOSPHATE MANNOSYLTRANSFERASE SUBUNIT 1"/>
    <property type="match status" value="1"/>
</dbReference>
<comment type="caution">
    <text evidence="5">The sequence shown here is derived from an EMBL/GenBank/DDBJ whole genome shotgun (WGS) entry which is preliminary data.</text>
</comment>
<organism evidence="5 6">
    <name type="scientific">Microbacterium radiodurans</name>
    <dbReference type="NCBI Taxonomy" id="661398"/>
    <lineage>
        <taxon>Bacteria</taxon>
        <taxon>Bacillati</taxon>
        <taxon>Actinomycetota</taxon>
        <taxon>Actinomycetes</taxon>
        <taxon>Micrococcales</taxon>
        <taxon>Microbacteriaceae</taxon>
        <taxon>Microbacterium</taxon>
    </lineage>
</organism>
<dbReference type="GO" id="GO:0004582">
    <property type="term" value="F:dolichyl-phosphate beta-D-mannosyltransferase activity"/>
    <property type="evidence" value="ECO:0007669"/>
    <property type="project" value="InterPro"/>
</dbReference>
<keyword evidence="6" id="KW-1185">Reference proteome</keyword>
<protein>
    <submittedName>
        <fullName evidence="5">Polyprenol monophosphomannose synthase</fullName>
    </submittedName>
</protein>
<dbReference type="CDD" id="cd06442">
    <property type="entry name" value="DPM1_like"/>
    <property type="match status" value="1"/>
</dbReference>
<keyword evidence="3" id="KW-0808">Transferase</keyword>
<name>A0A5J5INX0_9MICO</name>
<accession>A0A5J5INX0</accession>
<keyword evidence="2" id="KW-0328">Glycosyltransferase</keyword>
<dbReference type="GO" id="GO:0016020">
    <property type="term" value="C:membrane"/>
    <property type="evidence" value="ECO:0007669"/>
    <property type="project" value="GOC"/>
</dbReference>
<reference evidence="6" key="1">
    <citation type="submission" date="2019-09" db="EMBL/GenBank/DDBJ databases">
        <title>Mumia zhuanghuii sp. nov. isolated from the intestinal contents of plateau pika (Ochotona curzoniae) in the Qinghai-Tibet plateau of China.</title>
        <authorList>
            <person name="Tian Z."/>
        </authorList>
    </citation>
    <scope>NUCLEOTIDE SEQUENCE [LARGE SCALE GENOMIC DNA]</scope>
    <source>
        <strain evidence="6">DSM 25564</strain>
    </source>
</reference>
<dbReference type="FunFam" id="3.90.550.10:FF:000122">
    <property type="entry name" value="Dolichol-phosphate mannosyltransferase subunit 1"/>
    <property type="match status" value="1"/>
</dbReference>
<dbReference type="SUPFAM" id="SSF53448">
    <property type="entry name" value="Nucleotide-diphospho-sugar transferases"/>
    <property type="match status" value="1"/>
</dbReference>
<comment type="similarity">
    <text evidence="1">Belongs to the glycosyltransferase 2 family.</text>
</comment>
<dbReference type="InterPro" id="IPR029044">
    <property type="entry name" value="Nucleotide-diphossugar_trans"/>
</dbReference>
<proteinExistence type="inferred from homology"/>